<reference evidence="5" key="3">
    <citation type="submission" date="2024-06" db="EMBL/GenBank/DDBJ databases">
        <authorList>
            <person name="Zeng C."/>
        </authorList>
    </citation>
    <scope>NUCLEOTIDE SEQUENCE [LARGE SCALE GENOMIC DNA]</scope>
    <source>
        <strain evidence="5">ZCY20-5</strain>
    </source>
</reference>
<reference evidence="5" key="2">
    <citation type="submission" date="2024-06" db="EMBL/GenBank/DDBJ databases">
        <title>Caproicibacterium argilliputei sp. nov, a novel caproic acid producing anaerobic bacterium isolated from pit mud.</title>
        <authorList>
            <person name="Zeng C."/>
        </authorList>
    </citation>
    <scope>NUCLEOTIDE SEQUENCE [LARGE SCALE GENOMIC DNA]</scope>
    <source>
        <strain evidence="5">ZCY20-5</strain>
    </source>
</reference>
<dbReference type="PANTHER" id="PTHR43335:SF4">
    <property type="entry name" value="ABC TRANSPORTER, ATP-BINDING PROTEIN"/>
    <property type="match status" value="1"/>
</dbReference>
<evidence type="ECO:0000256" key="2">
    <source>
        <dbReference type="ARBA" id="ARBA00022448"/>
    </source>
</evidence>
<dbReference type="InterPro" id="IPR027417">
    <property type="entry name" value="P-loop_NTPase"/>
</dbReference>
<dbReference type="GO" id="GO:0016887">
    <property type="term" value="F:ATP hydrolysis activity"/>
    <property type="evidence" value="ECO:0007669"/>
    <property type="project" value="InterPro"/>
</dbReference>
<comment type="similarity">
    <text evidence="1">Belongs to the ABC transporter superfamily.</text>
</comment>
<dbReference type="PANTHER" id="PTHR43335">
    <property type="entry name" value="ABC TRANSPORTER, ATP-BINDING PROTEIN"/>
    <property type="match status" value="1"/>
</dbReference>
<dbReference type="RefSeq" id="WP_275844790.1">
    <property type="nucleotide sequence ID" value="NZ_CP135996.1"/>
</dbReference>
<dbReference type="Pfam" id="PF00005">
    <property type="entry name" value="ABC_tran"/>
    <property type="match status" value="1"/>
</dbReference>
<dbReference type="KEGG" id="carl:PXC00_12425"/>
<gene>
    <name evidence="4" type="ORF">PXC00_12425</name>
</gene>
<keyword evidence="2" id="KW-0813">Transport</keyword>
<dbReference type="InterPro" id="IPR003439">
    <property type="entry name" value="ABC_transporter-like_ATP-bd"/>
</dbReference>
<evidence type="ECO:0000259" key="3">
    <source>
        <dbReference type="Pfam" id="PF00005"/>
    </source>
</evidence>
<organism evidence="4 5">
    <name type="scientific">Caproicibacterium argilliputei</name>
    <dbReference type="NCBI Taxonomy" id="3030016"/>
    <lineage>
        <taxon>Bacteria</taxon>
        <taxon>Bacillati</taxon>
        <taxon>Bacillota</taxon>
        <taxon>Clostridia</taxon>
        <taxon>Eubacteriales</taxon>
        <taxon>Oscillospiraceae</taxon>
        <taxon>Caproicibacterium</taxon>
    </lineage>
</organism>
<dbReference type="Proteomes" id="UP001300604">
    <property type="component" value="Chromosome"/>
</dbReference>
<dbReference type="GO" id="GO:0005524">
    <property type="term" value="F:ATP binding"/>
    <property type="evidence" value="ECO:0007669"/>
    <property type="project" value="UniProtKB-KW"/>
</dbReference>
<proteinExistence type="inferred from homology"/>
<name>A0AA97H378_9FIRM</name>
<accession>A0AA97H378</accession>
<evidence type="ECO:0000313" key="4">
    <source>
        <dbReference type="EMBL" id="WOC31983.1"/>
    </source>
</evidence>
<protein>
    <submittedName>
        <fullName evidence="4">ATP-binding cassette domain-containing protein</fullName>
    </submittedName>
</protein>
<dbReference type="Gene3D" id="3.40.50.300">
    <property type="entry name" value="P-loop containing nucleotide triphosphate hydrolases"/>
    <property type="match status" value="1"/>
</dbReference>
<dbReference type="AlphaFoldDB" id="A0AA97H378"/>
<sequence length="184" mass="20856">MGYCVEIEDLTKQLKHRTVLNHISLTLEAGGVYGLYGHNGSGKTMLLRSIAGLIYPTSGTVKIDGKQLGKDLSFPEKMGLIIENVGFGPEYTGFENLKTLAMIRAQVRDEQIKEAISRVGLDPADKRTYKKYSLGMKQRLAVAQASWSARSFCCWMSRQTPWMTRAWNESERWFVRKMNGAQLW</sequence>
<keyword evidence="4" id="KW-0067">ATP-binding</keyword>
<feature type="domain" description="ABC transporter" evidence="3">
    <location>
        <begin position="20"/>
        <end position="152"/>
    </location>
</feature>
<evidence type="ECO:0000256" key="1">
    <source>
        <dbReference type="ARBA" id="ARBA00005417"/>
    </source>
</evidence>
<keyword evidence="4" id="KW-0547">Nucleotide-binding</keyword>
<reference evidence="4 5" key="1">
    <citation type="submission" date="2024-06" db="EMBL/GenBank/DDBJ databases">
        <title>Caproicibacterium argilliputei sp. nov, a novel caproic acid producing anaerobic bacterium isolated from pit mud.</title>
        <authorList>
            <person name="Xia S."/>
        </authorList>
    </citation>
    <scope>NUCLEOTIDE SEQUENCE [LARGE SCALE GENOMIC DNA]</scope>
    <source>
        <strain evidence="4 5">ZCY20-5</strain>
    </source>
</reference>
<evidence type="ECO:0000313" key="5">
    <source>
        <dbReference type="Proteomes" id="UP001300604"/>
    </source>
</evidence>
<dbReference type="SUPFAM" id="SSF52540">
    <property type="entry name" value="P-loop containing nucleoside triphosphate hydrolases"/>
    <property type="match status" value="1"/>
</dbReference>
<keyword evidence="5" id="KW-1185">Reference proteome</keyword>
<dbReference type="EMBL" id="CP135996">
    <property type="protein sequence ID" value="WOC31983.1"/>
    <property type="molecule type" value="Genomic_DNA"/>
</dbReference>